<sequence>MDKGGYEVFLRSVFETIKTRLAHGVNQRKSLAHVQVFSCLTVRRQLLEGMLGANLIGFQRLLHFAMPFPALVTK</sequence>
<evidence type="ECO:0000313" key="1">
    <source>
        <dbReference type="EMBL" id="KAK4234371.1"/>
    </source>
</evidence>
<protein>
    <submittedName>
        <fullName evidence="1">Uncharacterized protein</fullName>
    </submittedName>
</protein>
<dbReference type="EMBL" id="MU860378">
    <property type="protein sequence ID" value="KAK4234371.1"/>
    <property type="molecule type" value="Genomic_DNA"/>
</dbReference>
<dbReference type="Proteomes" id="UP001303760">
    <property type="component" value="Unassembled WGS sequence"/>
</dbReference>
<keyword evidence="2" id="KW-1185">Reference proteome</keyword>
<proteinExistence type="predicted"/>
<dbReference type="Gene3D" id="3.40.50.2000">
    <property type="entry name" value="Glycogen Phosphorylase B"/>
    <property type="match status" value="1"/>
</dbReference>
<evidence type="ECO:0000313" key="2">
    <source>
        <dbReference type="Proteomes" id="UP001303760"/>
    </source>
</evidence>
<gene>
    <name evidence="1" type="ORF">C8A03DRAFT_37856</name>
</gene>
<dbReference type="AlphaFoldDB" id="A0AAN7C3L1"/>
<reference evidence="1" key="1">
    <citation type="journal article" date="2023" name="Mol. Phylogenet. Evol.">
        <title>Genome-scale phylogeny and comparative genomics of the fungal order Sordariales.</title>
        <authorList>
            <person name="Hensen N."/>
            <person name="Bonometti L."/>
            <person name="Westerberg I."/>
            <person name="Brannstrom I.O."/>
            <person name="Guillou S."/>
            <person name="Cros-Aarteil S."/>
            <person name="Calhoun S."/>
            <person name="Haridas S."/>
            <person name="Kuo A."/>
            <person name="Mondo S."/>
            <person name="Pangilinan J."/>
            <person name="Riley R."/>
            <person name="LaButti K."/>
            <person name="Andreopoulos B."/>
            <person name="Lipzen A."/>
            <person name="Chen C."/>
            <person name="Yan M."/>
            <person name="Daum C."/>
            <person name="Ng V."/>
            <person name="Clum A."/>
            <person name="Steindorff A."/>
            <person name="Ohm R.A."/>
            <person name="Martin F."/>
            <person name="Silar P."/>
            <person name="Natvig D.O."/>
            <person name="Lalanne C."/>
            <person name="Gautier V."/>
            <person name="Ament-Velasquez S.L."/>
            <person name="Kruys A."/>
            <person name="Hutchinson M.I."/>
            <person name="Powell A.J."/>
            <person name="Barry K."/>
            <person name="Miller A.N."/>
            <person name="Grigoriev I.V."/>
            <person name="Debuchy R."/>
            <person name="Gladieux P."/>
            <person name="Hiltunen Thoren M."/>
            <person name="Johannesson H."/>
        </authorList>
    </citation>
    <scope>NUCLEOTIDE SEQUENCE</scope>
    <source>
        <strain evidence="1">CBS 532.94</strain>
    </source>
</reference>
<name>A0AAN7C3L1_9PEZI</name>
<comment type="caution">
    <text evidence="1">The sequence shown here is derived from an EMBL/GenBank/DDBJ whole genome shotgun (WGS) entry which is preliminary data.</text>
</comment>
<accession>A0AAN7C3L1</accession>
<reference evidence="1" key="2">
    <citation type="submission" date="2023-05" db="EMBL/GenBank/DDBJ databases">
        <authorList>
            <consortium name="Lawrence Berkeley National Laboratory"/>
            <person name="Steindorff A."/>
            <person name="Hensen N."/>
            <person name="Bonometti L."/>
            <person name="Westerberg I."/>
            <person name="Brannstrom I.O."/>
            <person name="Guillou S."/>
            <person name="Cros-Aarteil S."/>
            <person name="Calhoun S."/>
            <person name="Haridas S."/>
            <person name="Kuo A."/>
            <person name="Mondo S."/>
            <person name="Pangilinan J."/>
            <person name="Riley R."/>
            <person name="Labutti K."/>
            <person name="Andreopoulos B."/>
            <person name="Lipzen A."/>
            <person name="Chen C."/>
            <person name="Yanf M."/>
            <person name="Daum C."/>
            <person name="Ng V."/>
            <person name="Clum A."/>
            <person name="Ohm R."/>
            <person name="Martin F."/>
            <person name="Silar P."/>
            <person name="Natvig D."/>
            <person name="Lalanne C."/>
            <person name="Gautier V."/>
            <person name="Ament-Velasquez S.L."/>
            <person name="Kruys A."/>
            <person name="Hutchinson M.I."/>
            <person name="Powell A.J."/>
            <person name="Barry K."/>
            <person name="Miller A.N."/>
            <person name="Grigoriev I.V."/>
            <person name="Debuchy R."/>
            <person name="Gladieux P."/>
            <person name="Thoren M.H."/>
            <person name="Johannesson H."/>
        </authorList>
    </citation>
    <scope>NUCLEOTIDE SEQUENCE</scope>
    <source>
        <strain evidence="1">CBS 532.94</strain>
    </source>
</reference>
<organism evidence="1 2">
    <name type="scientific">Achaetomium macrosporum</name>
    <dbReference type="NCBI Taxonomy" id="79813"/>
    <lineage>
        <taxon>Eukaryota</taxon>
        <taxon>Fungi</taxon>
        <taxon>Dikarya</taxon>
        <taxon>Ascomycota</taxon>
        <taxon>Pezizomycotina</taxon>
        <taxon>Sordariomycetes</taxon>
        <taxon>Sordariomycetidae</taxon>
        <taxon>Sordariales</taxon>
        <taxon>Chaetomiaceae</taxon>
        <taxon>Achaetomium</taxon>
    </lineage>
</organism>